<evidence type="ECO:0000313" key="1">
    <source>
        <dbReference type="EMBL" id="GFY64494.1"/>
    </source>
</evidence>
<dbReference type="AlphaFoldDB" id="A0A8X6Y406"/>
<protein>
    <submittedName>
        <fullName evidence="1">Uncharacterized protein</fullName>
    </submittedName>
</protein>
<reference evidence="1" key="1">
    <citation type="submission" date="2020-08" db="EMBL/GenBank/DDBJ databases">
        <title>Multicomponent nature underlies the extraordinary mechanical properties of spider dragline silk.</title>
        <authorList>
            <person name="Kono N."/>
            <person name="Nakamura H."/>
            <person name="Mori M."/>
            <person name="Yoshida Y."/>
            <person name="Ohtoshi R."/>
            <person name="Malay A.D."/>
            <person name="Moran D.A.P."/>
            <person name="Tomita M."/>
            <person name="Numata K."/>
            <person name="Arakawa K."/>
        </authorList>
    </citation>
    <scope>NUCLEOTIDE SEQUENCE</scope>
</reference>
<comment type="caution">
    <text evidence="1">The sequence shown here is derived from an EMBL/GenBank/DDBJ whole genome shotgun (WGS) entry which is preliminary data.</text>
</comment>
<sequence>MASLNSTPIVDVIKKYQEILKPTVKGNFGRRRFMLGKHGIATYYFIDKLVDNNLHLLEFLRESGLIKRKLECQKCRQFMKLRSKRVSDRIVWRLFLLEPGKNDPMIFSVRDPVASDKDVKILNSENDC</sequence>
<name>A0A8X6Y406_9ARAC</name>
<evidence type="ECO:0000313" key="2">
    <source>
        <dbReference type="Proteomes" id="UP000886998"/>
    </source>
</evidence>
<dbReference type="EMBL" id="BMAV01015262">
    <property type="protein sequence ID" value="GFY64494.1"/>
    <property type="molecule type" value="Genomic_DNA"/>
</dbReference>
<keyword evidence="2" id="KW-1185">Reference proteome</keyword>
<accession>A0A8X6Y406</accession>
<dbReference type="Proteomes" id="UP000886998">
    <property type="component" value="Unassembled WGS sequence"/>
</dbReference>
<gene>
    <name evidence="1" type="ORF">TNIN_31251</name>
</gene>
<proteinExistence type="predicted"/>
<organism evidence="1 2">
    <name type="scientific">Trichonephila inaurata madagascariensis</name>
    <dbReference type="NCBI Taxonomy" id="2747483"/>
    <lineage>
        <taxon>Eukaryota</taxon>
        <taxon>Metazoa</taxon>
        <taxon>Ecdysozoa</taxon>
        <taxon>Arthropoda</taxon>
        <taxon>Chelicerata</taxon>
        <taxon>Arachnida</taxon>
        <taxon>Araneae</taxon>
        <taxon>Araneomorphae</taxon>
        <taxon>Entelegynae</taxon>
        <taxon>Araneoidea</taxon>
        <taxon>Nephilidae</taxon>
        <taxon>Trichonephila</taxon>
        <taxon>Trichonephila inaurata</taxon>
    </lineage>
</organism>